<organism evidence="2 3">
    <name type="scientific">Kitasatospora acidiphila</name>
    <dbReference type="NCBI Taxonomy" id="2567942"/>
    <lineage>
        <taxon>Bacteria</taxon>
        <taxon>Bacillati</taxon>
        <taxon>Actinomycetota</taxon>
        <taxon>Actinomycetes</taxon>
        <taxon>Kitasatosporales</taxon>
        <taxon>Streptomycetaceae</taxon>
        <taxon>Kitasatospora</taxon>
    </lineage>
</organism>
<evidence type="ECO:0000256" key="1">
    <source>
        <dbReference type="SAM" id="MobiDB-lite"/>
    </source>
</evidence>
<comment type="caution">
    <text evidence="2">The sequence shown here is derived from an EMBL/GenBank/DDBJ whole genome shotgun (WGS) entry which is preliminary data.</text>
</comment>
<dbReference type="OrthoDB" id="3855086at2"/>
<sequence>MTSRPDPEPLLPVEDVEERERLAARVTCRACGRPLHDPESRLLRYGPGCRPGVDPVRRHDVDQDALPGL</sequence>
<dbReference type="AlphaFoldDB" id="A0A540WCL0"/>
<dbReference type="RefSeq" id="WP_141637198.1">
    <property type="nucleotide sequence ID" value="NZ_VIGB01000003.1"/>
</dbReference>
<dbReference type="InterPro" id="IPR046053">
    <property type="entry name" value="DUF6011"/>
</dbReference>
<gene>
    <name evidence="2" type="ORF">E6W39_37135</name>
</gene>
<name>A0A540WCL0_9ACTN</name>
<reference evidence="2 3" key="1">
    <citation type="submission" date="2019-06" db="EMBL/GenBank/DDBJ databases">
        <title>Description of Kitasatospora acidophila sp. nov. isolated from pine grove soil, and reclassification of Streptomyces novaecaesareae to Kitasatospora novaeceasareae comb. nov.</title>
        <authorList>
            <person name="Kim M.J."/>
        </authorList>
    </citation>
    <scope>NUCLEOTIDE SEQUENCE [LARGE SCALE GENOMIC DNA]</scope>
    <source>
        <strain evidence="2 3">MMS16-CNU292</strain>
    </source>
</reference>
<feature type="region of interest" description="Disordered" evidence="1">
    <location>
        <begin position="46"/>
        <end position="69"/>
    </location>
</feature>
<evidence type="ECO:0000313" key="3">
    <source>
        <dbReference type="Proteomes" id="UP000319103"/>
    </source>
</evidence>
<protein>
    <submittedName>
        <fullName evidence="2">Uncharacterized protein</fullName>
    </submittedName>
</protein>
<dbReference type="Proteomes" id="UP000319103">
    <property type="component" value="Unassembled WGS sequence"/>
</dbReference>
<accession>A0A540WCL0</accession>
<dbReference type="EMBL" id="VIGB01000003">
    <property type="protein sequence ID" value="TQF06791.1"/>
    <property type="molecule type" value="Genomic_DNA"/>
</dbReference>
<keyword evidence="3" id="KW-1185">Reference proteome</keyword>
<dbReference type="Pfam" id="PF19474">
    <property type="entry name" value="DUF6011"/>
    <property type="match status" value="1"/>
</dbReference>
<evidence type="ECO:0000313" key="2">
    <source>
        <dbReference type="EMBL" id="TQF06791.1"/>
    </source>
</evidence>
<proteinExistence type="predicted"/>